<dbReference type="PROSITE" id="PS50893">
    <property type="entry name" value="ABC_TRANSPORTER_2"/>
    <property type="match status" value="2"/>
</dbReference>
<dbReference type="PANTHER" id="PTHR43776:SF7">
    <property type="entry name" value="D,D-DIPEPTIDE TRANSPORT ATP-BINDING PROTEIN DDPF-RELATED"/>
    <property type="match status" value="1"/>
</dbReference>
<dbReference type="Proteomes" id="UP000286482">
    <property type="component" value="Unassembled WGS sequence"/>
</dbReference>
<dbReference type="AlphaFoldDB" id="A0A420EDA3"/>
<dbReference type="SUPFAM" id="SSF52540">
    <property type="entry name" value="P-loop containing nucleoside triphosphate hydrolases"/>
    <property type="match status" value="2"/>
</dbReference>
<name>A0A420EDA3_9ALTE</name>
<dbReference type="RefSeq" id="WP_120354713.1">
    <property type="nucleotide sequence ID" value="NZ_RAQO01000005.1"/>
</dbReference>
<dbReference type="OrthoDB" id="9784450at2"/>
<keyword evidence="4 6" id="KW-0067">ATP-binding</keyword>
<dbReference type="GO" id="GO:0055085">
    <property type="term" value="P:transmembrane transport"/>
    <property type="evidence" value="ECO:0007669"/>
    <property type="project" value="UniProtKB-ARBA"/>
</dbReference>
<protein>
    <submittedName>
        <fullName evidence="6">ABC transporter ATP-binding protein</fullName>
    </submittedName>
</protein>
<dbReference type="InterPro" id="IPR003439">
    <property type="entry name" value="ABC_transporter-like_ATP-bd"/>
</dbReference>
<reference evidence="6 7" key="1">
    <citation type="submission" date="2018-09" db="EMBL/GenBank/DDBJ databases">
        <authorList>
            <person name="Wang Z."/>
        </authorList>
    </citation>
    <scope>NUCLEOTIDE SEQUENCE [LARGE SCALE GENOMIC DNA]</scope>
    <source>
        <strain evidence="6 7">ALS 81</strain>
    </source>
</reference>
<keyword evidence="2" id="KW-0813">Transport</keyword>
<dbReference type="InterPro" id="IPR017871">
    <property type="entry name" value="ABC_transporter-like_CS"/>
</dbReference>
<keyword evidence="7" id="KW-1185">Reference proteome</keyword>
<dbReference type="Pfam" id="PF00005">
    <property type="entry name" value="ABC_tran"/>
    <property type="match status" value="2"/>
</dbReference>
<dbReference type="NCBIfam" id="NF008453">
    <property type="entry name" value="PRK11308.1"/>
    <property type="match status" value="2"/>
</dbReference>
<dbReference type="GO" id="GO:0015833">
    <property type="term" value="P:peptide transport"/>
    <property type="evidence" value="ECO:0007669"/>
    <property type="project" value="InterPro"/>
</dbReference>
<dbReference type="Pfam" id="PF08352">
    <property type="entry name" value="oligo_HPY"/>
    <property type="match status" value="2"/>
</dbReference>
<dbReference type="FunFam" id="3.40.50.300:FF:000016">
    <property type="entry name" value="Oligopeptide ABC transporter ATP-binding component"/>
    <property type="match status" value="2"/>
</dbReference>
<sequence>MALFTVNDLQIGFGDTQVVNNISFEIEAGEVLALVGESGSGKSVSALSILSLLGEGSWVKGDIYLEQKQLLNQPQQILQALRGNQIGMVFQEPLTSLNPLHTVQKQINEVLFLHRGLNPAQARVRCVELLELVGIENPQQRLNSYPHELSGGQRQRVMIAMALANEPKLLIADEPTTALDVTIQQQILNLLDELRRKLGMAILLISHDLNIVRNYADRVAVMQNGHIVEQGEVKHIFESPQEAYTQMLINAVPKPSNLPAVSGPTVLQALDLKVWFPLKTGFFKRTSAYIKAVDGVSLELKRGETLGIVGESGSGKSTLALALLKLQRSKGNIVYHGENIESLTQNQMRPLRKNLQIVFQDPFASLSPRMSVMEIISEGLQLHFNLTAAQVEQRVCEVLNEVGLDVQSRFRYPHEFSGGQRQRIAIARAIVLKPKIIVLDEPTSALDRSVQQQLLELLRDLQLQHNLSFLFISHDLAVIRALAHRVMVMKQGQVVEQGETEQVFRQPQQSYTRALIEAAMLEQA</sequence>
<dbReference type="InterPro" id="IPR013563">
    <property type="entry name" value="Oligopep_ABC_C"/>
</dbReference>
<gene>
    <name evidence="6" type="ORF">DBZ36_09515</name>
</gene>
<dbReference type="SMART" id="SM00382">
    <property type="entry name" value="AAA"/>
    <property type="match status" value="2"/>
</dbReference>
<dbReference type="InterPro" id="IPR027417">
    <property type="entry name" value="P-loop_NTPase"/>
</dbReference>
<dbReference type="PROSITE" id="PS00211">
    <property type="entry name" value="ABC_TRANSPORTER_1"/>
    <property type="match status" value="2"/>
</dbReference>
<dbReference type="InterPro" id="IPR050319">
    <property type="entry name" value="ABC_transp_ATP-bind"/>
</dbReference>
<proteinExistence type="inferred from homology"/>
<evidence type="ECO:0000256" key="3">
    <source>
        <dbReference type="ARBA" id="ARBA00022741"/>
    </source>
</evidence>
<accession>A0A420EDA3</accession>
<evidence type="ECO:0000313" key="7">
    <source>
        <dbReference type="Proteomes" id="UP000286482"/>
    </source>
</evidence>
<dbReference type="InterPro" id="IPR003593">
    <property type="entry name" value="AAA+_ATPase"/>
</dbReference>
<dbReference type="EMBL" id="RAQO01000005">
    <property type="protein sequence ID" value="RKF18634.1"/>
    <property type="molecule type" value="Genomic_DNA"/>
</dbReference>
<evidence type="ECO:0000256" key="2">
    <source>
        <dbReference type="ARBA" id="ARBA00022448"/>
    </source>
</evidence>
<evidence type="ECO:0000313" key="6">
    <source>
        <dbReference type="EMBL" id="RKF18634.1"/>
    </source>
</evidence>
<dbReference type="GO" id="GO:0016887">
    <property type="term" value="F:ATP hydrolysis activity"/>
    <property type="evidence" value="ECO:0007669"/>
    <property type="project" value="InterPro"/>
</dbReference>
<evidence type="ECO:0000256" key="1">
    <source>
        <dbReference type="ARBA" id="ARBA00005417"/>
    </source>
</evidence>
<evidence type="ECO:0000259" key="5">
    <source>
        <dbReference type="PROSITE" id="PS50893"/>
    </source>
</evidence>
<comment type="similarity">
    <text evidence="1">Belongs to the ABC transporter superfamily.</text>
</comment>
<dbReference type="CDD" id="cd03257">
    <property type="entry name" value="ABC_NikE_OppD_transporters"/>
    <property type="match status" value="2"/>
</dbReference>
<dbReference type="GO" id="GO:0005524">
    <property type="term" value="F:ATP binding"/>
    <property type="evidence" value="ECO:0007669"/>
    <property type="project" value="UniProtKB-KW"/>
</dbReference>
<dbReference type="PANTHER" id="PTHR43776">
    <property type="entry name" value="TRANSPORT ATP-BINDING PROTEIN"/>
    <property type="match status" value="1"/>
</dbReference>
<feature type="domain" description="ABC transporter" evidence="5">
    <location>
        <begin position="4"/>
        <end position="249"/>
    </location>
</feature>
<keyword evidence="3" id="KW-0547">Nucleotide-binding</keyword>
<comment type="caution">
    <text evidence="6">The sequence shown here is derived from an EMBL/GenBank/DDBJ whole genome shotgun (WGS) entry which is preliminary data.</text>
</comment>
<evidence type="ECO:0000256" key="4">
    <source>
        <dbReference type="ARBA" id="ARBA00022840"/>
    </source>
</evidence>
<dbReference type="NCBIfam" id="NF007739">
    <property type="entry name" value="PRK10419.1"/>
    <property type="match status" value="2"/>
</dbReference>
<feature type="domain" description="ABC transporter" evidence="5">
    <location>
        <begin position="278"/>
        <end position="516"/>
    </location>
</feature>
<dbReference type="Gene3D" id="3.40.50.300">
    <property type="entry name" value="P-loop containing nucleotide triphosphate hydrolases"/>
    <property type="match status" value="2"/>
</dbReference>
<organism evidence="6 7">
    <name type="scientific">Alginatibacterium sediminis</name>
    <dbReference type="NCBI Taxonomy" id="2164068"/>
    <lineage>
        <taxon>Bacteria</taxon>
        <taxon>Pseudomonadati</taxon>
        <taxon>Pseudomonadota</taxon>
        <taxon>Gammaproteobacteria</taxon>
        <taxon>Alteromonadales</taxon>
        <taxon>Alteromonadaceae</taxon>
        <taxon>Alginatibacterium</taxon>
    </lineage>
</organism>